<reference evidence="2" key="1">
    <citation type="submission" date="2023-07" db="EMBL/GenBank/DDBJ databases">
        <title>A chromosome-level genome assembly of Lolium multiflorum.</title>
        <authorList>
            <person name="Chen Y."/>
            <person name="Copetti D."/>
            <person name="Kolliker R."/>
            <person name="Studer B."/>
        </authorList>
    </citation>
    <scope>NUCLEOTIDE SEQUENCE</scope>
    <source>
        <strain evidence="2">02402/16</strain>
        <tissue evidence="2">Leaf</tissue>
    </source>
</reference>
<name>A0AAD8SSA8_LOLMU</name>
<keyword evidence="3" id="KW-1185">Reference proteome</keyword>
<sequence length="572" mass="65339">MSMMGELKFFLGFQVRQLAKGTFISQEKYVGDKLKKYNMTNASTMKTPMPIKGQLGSCDASFGVLGILLRKPPLEVLLAPLGKESNVFGRAAAKRGKHERTPGCRTSNCVPSKVAQSSGPGSSAGDRTKTTTKKRKGRDEVPVDDLVERPLKLNTGTVQISGWRRLRDENPYRFEEQTYTGSDKEFWTETQAIIWDEFYNCPELMKNGIFVQPKAINKEELNMFHATKYHFVVDTLQKMGLLDLVCLKPTNFKILGKYCPSLVRQFHCTVFFHDDPARTMTWMTEKEKYSCNYLDFCQAKGFCSGRAHGFQIHSQNHSLMIFRENLVSKYGHSSDCRAYHLNLMYYCRPENVRTIDGCDYLYNELRRSFRNRVTPNFAQYVQHLTNTVVPSPYNRKDEVVKMETFKIPQQGHKLAIPEMMPSERRSKERHDPAASSSSSMHPKRGAYRFLANLWQMCRNTNVVAHQSLALNQDTRRRQNEFMAARNHLVPTPGPKLEPVVAPTWEMPPIDDAMFQNFDLSLFARGGSSHGSPPPRTRSRTAPAFDVAGSSSKRTGDDEENEDDDEEESQDFY</sequence>
<evidence type="ECO:0008006" key="4">
    <source>
        <dbReference type="Google" id="ProtNLM"/>
    </source>
</evidence>
<feature type="region of interest" description="Disordered" evidence="1">
    <location>
        <begin position="419"/>
        <end position="441"/>
    </location>
</feature>
<evidence type="ECO:0000313" key="2">
    <source>
        <dbReference type="EMBL" id="KAK1663522.1"/>
    </source>
</evidence>
<dbReference type="AlphaFoldDB" id="A0AAD8SSA8"/>
<feature type="region of interest" description="Disordered" evidence="1">
    <location>
        <begin position="93"/>
        <end position="141"/>
    </location>
</feature>
<evidence type="ECO:0000313" key="3">
    <source>
        <dbReference type="Proteomes" id="UP001231189"/>
    </source>
</evidence>
<accession>A0AAD8SSA8</accession>
<dbReference type="Proteomes" id="UP001231189">
    <property type="component" value="Unassembled WGS sequence"/>
</dbReference>
<feature type="compositionally biased region" description="Acidic residues" evidence="1">
    <location>
        <begin position="556"/>
        <end position="572"/>
    </location>
</feature>
<comment type="caution">
    <text evidence="2">The sequence shown here is derived from an EMBL/GenBank/DDBJ whole genome shotgun (WGS) entry which is preliminary data.</text>
</comment>
<protein>
    <recommendedName>
        <fullName evidence="4">Reverse transcriptase Ty1/copia-type domain-containing protein</fullName>
    </recommendedName>
</protein>
<feature type="region of interest" description="Disordered" evidence="1">
    <location>
        <begin position="524"/>
        <end position="572"/>
    </location>
</feature>
<evidence type="ECO:0000256" key="1">
    <source>
        <dbReference type="SAM" id="MobiDB-lite"/>
    </source>
</evidence>
<proteinExistence type="predicted"/>
<organism evidence="2 3">
    <name type="scientific">Lolium multiflorum</name>
    <name type="common">Italian ryegrass</name>
    <name type="synonym">Lolium perenne subsp. multiflorum</name>
    <dbReference type="NCBI Taxonomy" id="4521"/>
    <lineage>
        <taxon>Eukaryota</taxon>
        <taxon>Viridiplantae</taxon>
        <taxon>Streptophyta</taxon>
        <taxon>Embryophyta</taxon>
        <taxon>Tracheophyta</taxon>
        <taxon>Spermatophyta</taxon>
        <taxon>Magnoliopsida</taxon>
        <taxon>Liliopsida</taxon>
        <taxon>Poales</taxon>
        <taxon>Poaceae</taxon>
        <taxon>BOP clade</taxon>
        <taxon>Pooideae</taxon>
        <taxon>Poodae</taxon>
        <taxon>Poeae</taxon>
        <taxon>Poeae Chloroplast Group 2 (Poeae type)</taxon>
        <taxon>Loliodinae</taxon>
        <taxon>Loliinae</taxon>
        <taxon>Lolium</taxon>
    </lineage>
</organism>
<feature type="compositionally biased region" description="Polar residues" evidence="1">
    <location>
        <begin position="104"/>
        <end position="121"/>
    </location>
</feature>
<dbReference type="EMBL" id="JAUUTY010000003">
    <property type="protein sequence ID" value="KAK1663522.1"/>
    <property type="molecule type" value="Genomic_DNA"/>
</dbReference>
<gene>
    <name evidence="2" type="ORF">QYE76_051681</name>
</gene>
<feature type="compositionally biased region" description="Basic and acidic residues" evidence="1">
    <location>
        <begin position="421"/>
        <end position="432"/>
    </location>
</feature>